<evidence type="ECO:0000313" key="20">
    <source>
        <dbReference type="Proteomes" id="UP000070442"/>
    </source>
</evidence>
<dbReference type="GO" id="GO:0002939">
    <property type="term" value="P:tRNA N1-guanine methylation"/>
    <property type="evidence" value="ECO:0007669"/>
    <property type="project" value="TreeGrafter"/>
</dbReference>
<feature type="domain" description="tRNA methyltransferase TRMD/TRM10-type" evidence="18">
    <location>
        <begin position="1"/>
        <end position="221"/>
    </location>
</feature>
<evidence type="ECO:0000256" key="12">
    <source>
        <dbReference type="ARBA" id="ARBA00029736"/>
    </source>
</evidence>
<dbReference type="Gene3D" id="1.10.1270.20">
    <property type="entry name" value="tRNA(m1g37)methyltransferase, domain 2"/>
    <property type="match status" value="1"/>
</dbReference>
<dbReference type="PIRSF" id="PIRSF000386">
    <property type="entry name" value="tRNA_mtase"/>
    <property type="match status" value="1"/>
</dbReference>
<evidence type="ECO:0000256" key="15">
    <source>
        <dbReference type="HAMAP-Rule" id="MF_00605"/>
    </source>
</evidence>
<evidence type="ECO:0000256" key="7">
    <source>
        <dbReference type="ARBA" id="ARBA00022490"/>
    </source>
</evidence>
<evidence type="ECO:0000256" key="16">
    <source>
        <dbReference type="PIRSR" id="PIRSR000386-1"/>
    </source>
</evidence>
<evidence type="ECO:0000256" key="3">
    <source>
        <dbReference type="ARBA" id="ARBA00007630"/>
    </source>
</evidence>
<keyword evidence="11 15" id="KW-0819">tRNA processing</keyword>
<dbReference type="CDD" id="cd18080">
    <property type="entry name" value="TrmD-like"/>
    <property type="match status" value="1"/>
</dbReference>
<dbReference type="InterPro" id="IPR002649">
    <property type="entry name" value="tRNA_m1G_MeTrfase_TrmD"/>
</dbReference>
<dbReference type="FunFam" id="3.40.1280.10:FF:000001">
    <property type="entry name" value="tRNA (guanine-N(1)-)-methyltransferase"/>
    <property type="match status" value="1"/>
</dbReference>
<dbReference type="PANTHER" id="PTHR46417:SF1">
    <property type="entry name" value="TRNA (GUANINE-N(1)-)-METHYLTRANSFERASE"/>
    <property type="match status" value="1"/>
</dbReference>
<dbReference type="PANTHER" id="PTHR46417">
    <property type="entry name" value="TRNA (GUANINE-N(1)-)-METHYLTRANSFERASE"/>
    <property type="match status" value="1"/>
</dbReference>
<evidence type="ECO:0000256" key="6">
    <source>
        <dbReference type="ARBA" id="ARBA00014679"/>
    </source>
</evidence>
<dbReference type="RefSeq" id="WP_068369110.1">
    <property type="nucleotide sequence ID" value="NZ_CALTYF010000039.1"/>
</dbReference>
<evidence type="ECO:0000256" key="11">
    <source>
        <dbReference type="ARBA" id="ARBA00022694"/>
    </source>
</evidence>
<comment type="caution">
    <text evidence="19">The sequence shown here is derived from an EMBL/GenBank/DDBJ whole genome shotgun (WGS) entry which is preliminary data.</text>
</comment>
<evidence type="ECO:0000256" key="9">
    <source>
        <dbReference type="ARBA" id="ARBA00022679"/>
    </source>
</evidence>
<sequence length="249" mass="28053">MRFTVLSLFPEFVESMADYSVIGRGIQSGLISLECVNIRDYTLDKHNNVDDYGYGGGPGMVIQPQPVVDAILKNRGWEGHVVHLSPRGKVLTQEKVEELSEKKHIVLVNGHYEGIDQRVLDHYIDEEISIGDYVLSGGELGSMILIDAVSRLVPGVLSNQDSAIEESHSSGLLEHGHYTRPYNFRGYRVPDILLSGNHKKIEDYRRKESLKVTYLRRPDLLGSAELSSSDIDYLRALKKQIKEEKNGHH</sequence>
<dbReference type="PATRIC" id="fig|755172.3.peg.1481"/>
<evidence type="ECO:0000256" key="2">
    <source>
        <dbReference type="ARBA" id="ARBA00004496"/>
    </source>
</evidence>
<dbReference type="STRING" id="755172.HMPREF1863_01521"/>
<dbReference type="FunFam" id="1.10.1270.20:FF:000001">
    <property type="entry name" value="tRNA (guanine-N(1)-)-methyltransferase"/>
    <property type="match status" value="1"/>
</dbReference>
<evidence type="ECO:0000256" key="10">
    <source>
        <dbReference type="ARBA" id="ARBA00022691"/>
    </source>
</evidence>
<dbReference type="Gene3D" id="3.40.1280.10">
    <property type="match status" value="1"/>
</dbReference>
<evidence type="ECO:0000256" key="8">
    <source>
        <dbReference type="ARBA" id="ARBA00022603"/>
    </source>
</evidence>
<reference evidence="20" key="1">
    <citation type="submission" date="2016-01" db="EMBL/GenBank/DDBJ databases">
        <authorList>
            <person name="Mitreva M."/>
            <person name="Pepin K.H."/>
            <person name="Mihindukulasuriya K.A."/>
            <person name="Fulton R."/>
            <person name="Fronick C."/>
            <person name="O'Laughlin M."/>
            <person name="Miner T."/>
            <person name="Herter B."/>
            <person name="Rosa B.A."/>
            <person name="Cordes M."/>
            <person name="Tomlinson C."/>
            <person name="Wollam A."/>
            <person name="Palsikar V.B."/>
            <person name="Mardis E.R."/>
            <person name="Wilson R.K."/>
        </authorList>
    </citation>
    <scope>NUCLEOTIDE SEQUENCE [LARGE SCALE GENOMIC DNA]</scope>
    <source>
        <strain evidence="20">DNF00729</strain>
    </source>
</reference>
<evidence type="ECO:0000313" key="19">
    <source>
        <dbReference type="EMBL" id="KXB65013.1"/>
    </source>
</evidence>
<evidence type="ECO:0000256" key="17">
    <source>
        <dbReference type="RuleBase" id="RU003464"/>
    </source>
</evidence>
<dbReference type="Proteomes" id="UP000070442">
    <property type="component" value="Unassembled WGS sequence"/>
</dbReference>
<gene>
    <name evidence="15" type="primary">trmD</name>
    <name evidence="19" type="ORF">HMPREF1863_01521</name>
</gene>
<comment type="similarity">
    <text evidence="3 15 17">Belongs to the RNA methyltransferase TrmD family.</text>
</comment>
<evidence type="ECO:0000256" key="1">
    <source>
        <dbReference type="ARBA" id="ARBA00002634"/>
    </source>
</evidence>
<keyword evidence="10 15" id="KW-0949">S-adenosyl-L-methionine</keyword>
<dbReference type="AlphaFoldDB" id="A0A134ABB7"/>
<dbReference type="Pfam" id="PF01746">
    <property type="entry name" value="tRNA_m1G_MT"/>
    <property type="match status" value="1"/>
</dbReference>
<dbReference type="EC" id="2.1.1.228" evidence="5 15"/>
<dbReference type="EMBL" id="LSDG01000045">
    <property type="protein sequence ID" value="KXB65013.1"/>
    <property type="molecule type" value="Genomic_DNA"/>
</dbReference>
<dbReference type="OrthoDB" id="9807416at2"/>
<proteinExistence type="inferred from homology"/>
<dbReference type="NCBIfam" id="TIGR00088">
    <property type="entry name" value="trmD"/>
    <property type="match status" value="1"/>
</dbReference>
<feature type="binding site" evidence="15 16">
    <location>
        <position position="110"/>
    </location>
    <ligand>
        <name>S-adenosyl-L-methionine</name>
        <dbReference type="ChEBI" id="CHEBI:59789"/>
    </ligand>
</feature>
<dbReference type="InterPro" id="IPR029028">
    <property type="entry name" value="Alpha/beta_knot_MTases"/>
</dbReference>
<keyword evidence="8 15" id="KW-0489">Methyltransferase</keyword>
<evidence type="ECO:0000256" key="13">
    <source>
        <dbReference type="ARBA" id="ARBA00033392"/>
    </source>
</evidence>
<evidence type="ECO:0000256" key="14">
    <source>
        <dbReference type="ARBA" id="ARBA00047783"/>
    </source>
</evidence>
<feature type="binding site" evidence="15 16">
    <location>
        <begin position="130"/>
        <end position="135"/>
    </location>
    <ligand>
        <name>S-adenosyl-L-methionine</name>
        <dbReference type="ChEBI" id="CHEBI:59789"/>
    </ligand>
</feature>
<keyword evidence="20" id="KW-1185">Reference proteome</keyword>
<protein>
    <recommendedName>
        <fullName evidence="6 15">tRNA (guanine-N(1)-)-methyltransferase</fullName>
        <ecNumber evidence="5 15">2.1.1.228</ecNumber>
    </recommendedName>
    <alternativeName>
        <fullName evidence="12 15">M1G-methyltransferase</fullName>
    </alternativeName>
    <alternativeName>
        <fullName evidence="13 15">tRNA [GM37] methyltransferase</fullName>
    </alternativeName>
</protein>
<dbReference type="SUPFAM" id="SSF75217">
    <property type="entry name" value="alpha/beta knot"/>
    <property type="match status" value="1"/>
</dbReference>
<evidence type="ECO:0000256" key="5">
    <source>
        <dbReference type="ARBA" id="ARBA00012807"/>
    </source>
</evidence>
<keyword evidence="7 15" id="KW-0963">Cytoplasm</keyword>
<dbReference type="HAMAP" id="MF_00605">
    <property type="entry name" value="TrmD"/>
    <property type="match status" value="1"/>
</dbReference>
<dbReference type="GO" id="GO:0005829">
    <property type="term" value="C:cytosol"/>
    <property type="evidence" value="ECO:0007669"/>
    <property type="project" value="TreeGrafter"/>
</dbReference>
<dbReference type="InterPro" id="IPR016009">
    <property type="entry name" value="tRNA_MeTrfase_TRMD/TRM10"/>
</dbReference>
<keyword evidence="9 15" id="KW-0808">Transferase</keyword>
<accession>A0A134ABB7</accession>
<dbReference type="GO" id="GO:0052906">
    <property type="term" value="F:tRNA (guanine(37)-N1)-methyltransferase activity"/>
    <property type="evidence" value="ECO:0007669"/>
    <property type="project" value="UniProtKB-UniRule"/>
</dbReference>
<organism evidence="19 20">
    <name type="scientific">Aedoeadaptatus coxii</name>
    <dbReference type="NCBI Taxonomy" id="755172"/>
    <lineage>
        <taxon>Bacteria</taxon>
        <taxon>Bacillati</taxon>
        <taxon>Bacillota</taxon>
        <taxon>Tissierellia</taxon>
        <taxon>Tissierellales</taxon>
        <taxon>Peptoniphilaceae</taxon>
        <taxon>Aedoeadaptatus</taxon>
    </lineage>
</organism>
<comment type="subunit">
    <text evidence="4 15 17">Homodimer.</text>
</comment>
<name>A0A134ABB7_9FIRM</name>
<evidence type="ECO:0000259" key="18">
    <source>
        <dbReference type="Pfam" id="PF01746"/>
    </source>
</evidence>
<dbReference type="InterPro" id="IPR023148">
    <property type="entry name" value="tRNA_m1G_MeTrfase_C_sf"/>
</dbReference>
<comment type="subcellular location">
    <subcellularLocation>
        <location evidence="2 15 17">Cytoplasm</location>
    </subcellularLocation>
</comment>
<comment type="catalytic activity">
    <reaction evidence="14 15 17">
        <text>guanosine(37) in tRNA + S-adenosyl-L-methionine = N(1)-methylguanosine(37) in tRNA + S-adenosyl-L-homocysteine + H(+)</text>
        <dbReference type="Rhea" id="RHEA:36899"/>
        <dbReference type="Rhea" id="RHEA-COMP:10145"/>
        <dbReference type="Rhea" id="RHEA-COMP:10147"/>
        <dbReference type="ChEBI" id="CHEBI:15378"/>
        <dbReference type="ChEBI" id="CHEBI:57856"/>
        <dbReference type="ChEBI" id="CHEBI:59789"/>
        <dbReference type="ChEBI" id="CHEBI:73542"/>
        <dbReference type="ChEBI" id="CHEBI:74269"/>
        <dbReference type="EC" id="2.1.1.228"/>
    </reaction>
</comment>
<evidence type="ECO:0000256" key="4">
    <source>
        <dbReference type="ARBA" id="ARBA00011738"/>
    </source>
</evidence>
<dbReference type="InterPro" id="IPR029026">
    <property type="entry name" value="tRNA_m1G_MTases_N"/>
</dbReference>
<comment type="function">
    <text evidence="1 15 17">Specifically methylates guanosine-37 in various tRNAs.</text>
</comment>
<dbReference type="NCBIfam" id="NF000648">
    <property type="entry name" value="PRK00026.1"/>
    <property type="match status" value="1"/>
</dbReference>